<organism evidence="2 3">
    <name type="scientific">Trapa incisa</name>
    <dbReference type="NCBI Taxonomy" id="236973"/>
    <lineage>
        <taxon>Eukaryota</taxon>
        <taxon>Viridiplantae</taxon>
        <taxon>Streptophyta</taxon>
        <taxon>Embryophyta</taxon>
        <taxon>Tracheophyta</taxon>
        <taxon>Spermatophyta</taxon>
        <taxon>Magnoliopsida</taxon>
        <taxon>eudicotyledons</taxon>
        <taxon>Gunneridae</taxon>
        <taxon>Pentapetalae</taxon>
        <taxon>rosids</taxon>
        <taxon>malvids</taxon>
        <taxon>Myrtales</taxon>
        <taxon>Lythraceae</taxon>
        <taxon>Trapa</taxon>
    </lineage>
</organism>
<dbReference type="AlphaFoldDB" id="A0AAN7KH78"/>
<proteinExistence type="predicted"/>
<feature type="region of interest" description="Disordered" evidence="1">
    <location>
        <begin position="1"/>
        <end position="22"/>
    </location>
</feature>
<protein>
    <submittedName>
        <fullName evidence="2">Uncharacterized protein</fullName>
    </submittedName>
</protein>
<dbReference type="EMBL" id="JAXIOK010000008">
    <property type="protein sequence ID" value="KAK4764016.1"/>
    <property type="molecule type" value="Genomic_DNA"/>
</dbReference>
<reference evidence="2 3" key="1">
    <citation type="journal article" date="2023" name="Hortic Res">
        <title>Pangenome of water caltrop reveals structural variations and asymmetric subgenome divergence after allopolyploidization.</title>
        <authorList>
            <person name="Zhang X."/>
            <person name="Chen Y."/>
            <person name="Wang L."/>
            <person name="Yuan Y."/>
            <person name="Fang M."/>
            <person name="Shi L."/>
            <person name="Lu R."/>
            <person name="Comes H.P."/>
            <person name="Ma Y."/>
            <person name="Chen Y."/>
            <person name="Huang G."/>
            <person name="Zhou Y."/>
            <person name="Zheng Z."/>
            <person name="Qiu Y."/>
        </authorList>
    </citation>
    <scope>NUCLEOTIDE SEQUENCE [LARGE SCALE GENOMIC DNA]</scope>
    <source>
        <tissue evidence="2">Roots</tissue>
    </source>
</reference>
<comment type="caution">
    <text evidence="2">The sequence shown here is derived from an EMBL/GenBank/DDBJ whole genome shotgun (WGS) entry which is preliminary data.</text>
</comment>
<sequence>MAGNGLSNGAPANNRVTNGPPVSTTTPSYVCTNCSTPIARVVDLYDRNEEIEPLQDGNTEFYIYGTFYRVYGDGVLCDNQLRRVRLFPRCTTNEVHCRGCNRFLGYHIIEEPEVADEFWYLRLEVKRSILRIQ</sequence>
<keyword evidence="3" id="KW-1185">Reference proteome</keyword>
<evidence type="ECO:0000256" key="1">
    <source>
        <dbReference type="SAM" id="MobiDB-lite"/>
    </source>
</evidence>
<accession>A0AAN7KH78</accession>
<evidence type="ECO:0000313" key="2">
    <source>
        <dbReference type="EMBL" id="KAK4764016.1"/>
    </source>
</evidence>
<name>A0AAN7KH78_9MYRT</name>
<evidence type="ECO:0000313" key="3">
    <source>
        <dbReference type="Proteomes" id="UP001345219"/>
    </source>
</evidence>
<dbReference type="Proteomes" id="UP001345219">
    <property type="component" value="Chromosome 11"/>
</dbReference>
<gene>
    <name evidence="2" type="ORF">SAY87_013454</name>
</gene>